<evidence type="ECO:0000256" key="1">
    <source>
        <dbReference type="SAM" id="Phobius"/>
    </source>
</evidence>
<gene>
    <name evidence="2" type="ORF">QR680_016976</name>
</gene>
<evidence type="ECO:0000313" key="2">
    <source>
        <dbReference type="EMBL" id="KAK0403529.1"/>
    </source>
</evidence>
<protein>
    <submittedName>
        <fullName evidence="2">Uncharacterized protein</fullName>
    </submittedName>
</protein>
<evidence type="ECO:0000313" key="3">
    <source>
        <dbReference type="Proteomes" id="UP001175271"/>
    </source>
</evidence>
<accession>A0AA39HDV0</accession>
<organism evidence="2 3">
    <name type="scientific">Steinernema hermaphroditum</name>
    <dbReference type="NCBI Taxonomy" id="289476"/>
    <lineage>
        <taxon>Eukaryota</taxon>
        <taxon>Metazoa</taxon>
        <taxon>Ecdysozoa</taxon>
        <taxon>Nematoda</taxon>
        <taxon>Chromadorea</taxon>
        <taxon>Rhabditida</taxon>
        <taxon>Tylenchina</taxon>
        <taxon>Panagrolaimomorpha</taxon>
        <taxon>Strongyloidoidea</taxon>
        <taxon>Steinernematidae</taxon>
        <taxon>Steinernema</taxon>
    </lineage>
</organism>
<comment type="caution">
    <text evidence="2">The sequence shown here is derived from an EMBL/GenBank/DDBJ whole genome shotgun (WGS) entry which is preliminary data.</text>
</comment>
<proteinExistence type="predicted"/>
<dbReference type="Proteomes" id="UP001175271">
    <property type="component" value="Unassembled WGS sequence"/>
</dbReference>
<keyword evidence="1" id="KW-1133">Transmembrane helix</keyword>
<dbReference type="AlphaFoldDB" id="A0AA39HDV0"/>
<keyword evidence="1" id="KW-0472">Membrane</keyword>
<reference evidence="2" key="1">
    <citation type="submission" date="2023-06" db="EMBL/GenBank/DDBJ databases">
        <title>Genomic analysis of the entomopathogenic nematode Steinernema hermaphroditum.</title>
        <authorList>
            <person name="Schwarz E.M."/>
            <person name="Heppert J.K."/>
            <person name="Baniya A."/>
            <person name="Schwartz H.T."/>
            <person name="Tan C.-H."/>
            <person name="Antoshechkin I."/>
            <person name="Sternberg P.W."/>
            <person name="Goodrich-Blair H."/>
            <person name="Dillman A.R."/>
        </authorList>
    </citation>
    <scope>NUCLEOTIDE SEQUENCE</scope>
    <source>
        <strain evidence="2">PS9179</strain>
        <tissue evidence="2">Whole animal</tissue>
    </source>
</reference>
<dbReference type="EMBL" id="JAUCMV010000004">
    <property type="protein sequence ID" value="KAK0403529.1"/>
    <property type="molecule type" value="Genomic_DNA"/>
</dbReference>
<name>A0AA39HDV0_9BILA</name>
<keyword evidence="1" id="KW-0812">Transmembrane</keyword>
<sequence length="97" mass="10996">MATDWNEKLQVVLHTLKVFAYFVFFLSVGLLQKLVETVSAQLRKINGGKATGVEEPKSEKSDWSEMQSIQTPANMAGIKDPRYQTLHGLPDDIFKRK</sequence>
<dbReference type="InterPro" id="IPR004296">
    <property type="entry name" value="DUF236"/>
</dbReference>
<feature type="transmembrane region" description="Helical" evidence="1">
    <location>
        <begin position="18"/>
        <end position="35"/>
    </location>
</feature>
<keyword evidence="3" id="KW-1185">Reference proteome</keyword>
<dbReference type="Pfam" id="PF03057">
    <property type="entry name" value="DUF236"/>
    <property type="match status" value="1"/>
</dbReference>